<evidence type="ECO:0000313" key="1">
    <source>
        <dbReference type="EMBL" id="TSE29657.1"/>
    </source>
</evidence>
<comment type="caution">
    <text evidence="1">The sequence shown here is derived from an EMBL/GenBank/DDBJ whole genome shotgun (WGS) entry which is preliminary data.</text>
</comment>
<accession>A0A554X1E7</accession>
<dbReference type="Proteomes" id="UP000318542">
    <property type="component" value="Unassembled WGS sequence"/>
</dbReference>
<gene>
    <name evidence="1" type="ORF">Tther_01394</name>
</gene>
<sequence>MDVRTVEQRHYHRVRAVFEEALELCRPLLDPRQGIAGQALTHHVPLRVKEHFPDLTQEEVLVLSIALRAAWTRRRSAG</sequence>
<evidence type="ECO:0000313" key="2">
    <source>
        <dbReference type="Proteomes" id="UP000318542"/>
    </source>
</evidence>
<dbReference type="AlphaFoldDB" id="A0A554X1E7"/>
<dbReference type="OrthoDB" id="9154592at2"/>
<dbReference type="EMBL" id="VJOL01000022">
    <property type="protein sequence ID" value="TSE29657.1"/>
    <property type="molecule type" value="Genomic_DNA"/>
</dbReference>
<organism evidence="1 2">
    <name type="scientific">Tepidimonas thermarum</name>
    <dbReference type="NCBI Taxonomy" id="335431"/>
    <lineage>
        <taxon>Bacteria</taxon>
        <taxon>Pseudomonadati</taxon>
        <taxon>Pseudomonadota</taxon>
        <taxon>Betaproteobacteria</taxon>
        <taxon>Burkholderiales</taxon>
        <taxon>Tepidimonas</taxon>
    </lineage>
</organism>
<keyword evidence="2" id="KW-1185">Reference proteome</keyword>
<protein>
    <submittedName>
        <fullName evidence="1">Uncharacterized protein</fullName>
    </submittedName>
</protein>
<proteinExistence type="predicted"/>
<reference evidence="1 2" key="1">
    <citation type="submission" date="2019-07" db="EMBL/GenBank/DDBJ databases">
        <title>Tepidimonas thermarum AA-1 draft genome.</title>
        <authorList>
            <person name="Da Costa M.S."/>
            <person name="Froufe H.J.C."/>
            <person name="Egas C."/>
            <person name="Albuquerque L."/>
        </authorList>
    </citation>
    <scope>NUCLEOTIDE SEQUENCE [LARGE SCALE GENOMIC DNA]</scope>
    <source>
        <strain evidence="1 2">AA-1</strain>
    </source>
</reference>
<name>A0A554X1E7_9BURK</name>
<dbReference type="RefSeq" id="WP_143902298.1">
    <property type="nucleotide sequence ID" value="NZ_VJOL01000022.1"/>
</dbReference>